<accession>A0A3E3HZT7</accession>
<dbReference type="GO" id="GO:0016740">
    <property type="term" value="F:transferase activity"/>
    <property type="evidence" value="ECO:0007669"/>
    <property type="project" value="UniProtKB-KW"/>
</dbReference>
<reference evidence="1" key="1">
    <citation type="submission" date="2018-08" db="EMBL/GenBank/DDBJ databases">
        <title>A genome reference for cultivated species of the human gut microbiota.</title>
        <authorList>
            <person name="Zou Y."/>
            <person name="Xue W."/>
            <person name="Luo G."/>
        </authorList>
    </citation>
    <scope>NUCLEOTIDE SEQUENCE [LARGE SCALE GENOMIC DNA]</scope>
    <source>
        <strain evidence="1">TF05-5AC</strain>
    </source>
</reference>
<name>A0A3E3HZT7_9FIRM</name>
<keyword evidence="1" id="KW-0808">Transferase</keyword>
<dbReference type="Proteomes" id="UP000260812">
    <property type="component" value="Unassembled WGS sequence"/>
</dbReference>
<proteinExistence type="predicted"/>
<organism evidence="1 2">
    <name type="scientific">Eisenbergiella massiliensis</name>
    <dbReference type="NCBI Taxonomy" id="1720294"/>
    <lineage>
        <taxon>Bacteria</taxon>
        <taxon>Bacillati</taxon>
        <taxon>Bacillota</taxon>
        <taxon>Clostridia</taxon>
        <taxon>Lachnospirales</taxon>
        <taxon>Lachnospiraceae</taxon>
        <taxon>Eisenbergiella</taxon>
    </lineage>
</organism>
<gene>
    <name evidence="1" type="ORF">DXC51_20080</name>
</gene>
<evidence type="ECO:0000313" key="1">
    <source>
        <dbReference type="EMBL" id="RGE57351.1"/>
    </source>
</evidence>
<dbReference type="Gene3D" id="3.40.50.2000">
    <property type="entry name" value="Glycogen Phosphorylase B"/>
    <property type="match status" value="2"/>
</dbReference>
<dbReference type="SUPFAM" id="SSF53756">
    <property type="entry name" value="UDP-Glycosyltransferase/glycogen phosphorylase"/>
    <property type="match status" value="1"/>
</dbReference>
<evidence type="ECO:0000313" key="2">
    <source>
        <dbReference type="Proteomes" id="UP000260812"/>
    </source>
</evidence>
<dbReference type="GeneID" id="86052561"/>
<dbReference type="AlphaFoldDB" id="A0A3E3HZT7"/>
<keyword evidence="2" id="KW-1185">Reference proteome</keyword>
<dbReference type="EMBL" id="QVLV01000016">
    <property type="protein sequence ID" value="RGE57351.1"/>
    <property type="molecule type" value="Genomic_DNA"/>
</dbReference>
<dbReference type="RefSeq" id="WP_117545236.1">
    <property type="nucleotide sequence ID" value="NZ_JALETP010000177.1"/>
</dbReference>
<dbReference type="Pfam" id="PF13692">
    <property type="entry name" value="Glyco_trans_1_4"/>
    <property type="match status" value="1"/>
</dbReference>
<protein>
    <submittedName>
        <fullName evidence="1">Glycosyltransferase</fullName>
    </submittedName>
</protein>
<sequence>MKILMLVNWKVEYTSEAPEDRQPPDYVVNGERYWFFRYFPEDVTVDVVDIRSFPAWEGIEQNKLRFYIWQTLRILPRLRRYDVVLSHGMQSGIVLCLLRKLFGKGKYKHIVFDIGAFNSAKESGKALRVMQFASKSLDGVIYHTKCQNEYYRKCHPWLLEKSRYIPFGTDTDFFRYQEQENGGLQKYIICIGYNKRDWNTLIEAYKLIQTDVKLYMIGNADIECADPRIKVFAKVNIIELIRLISGSLFGILPLKSFNYSYGQMTLQQQMALGKAVIVADVPSIREYVRDGSDALLYEPENVMALKKSIESLLEHPERAEQIGKTAACTIYEVFNEKNMAVGIYDFIMDICENKKL</sequence>
<comment type="caution">
    <text evidence="1">The sequence shown here is derived from an EMBL/GenBank/DDBJ whole genome shotgun (WGS) entry which is preliminary data.</text>
</comment>
<dbReference type="PANTHER" id="PTHR12526">
    <property type="entry name" value="GLYCOSYLTRANSFERASE"/>
    <property type="match status" value="1"/>
</dbReference>
<dbReference type="CDD" id="cd03801">
    <property type="entry name" value="GT4_PimA-like"/>
    <property type="match status" value="1"/>
</dbReference>